<name>A0ABQ1FCT6_SPHSA</name>
<sequence length="95" mass="10221">MIGRHGRGYPLGRAVIGRGLAVTGMGVPGRRMVGMILLLHGAVVHPAMILRPGRQGAGSEQQRGQANRRLHAASPAYRTVTTRIIPVCMCISIWQ</sequence>
<organism evidence="1 2">
    <name type="scientific">Sphingobium fuliginis (strain ATCC 27551)</name>
    <dbReference type="NCBI Taxonomy" id="336203"/>
    <lineage>
        <taxon>Bacteria</taxon>
        <taxon>Pseudomonadati</taxon>
        <taxon>Pseudomonadota</taxon>
        <taxon>Alphaproteobacteria</taxon>
        <taxon>Sphingomonadales</taxon>
        <taxon>Sphingomonadaceae</taxon>
        <taxon>Sphingobium</taxon>
    </lineage>
</organism>
<evidence type="ECO:0000313" key="2">
    <source>
        <dbReference type="Proteomes" id="UP000628109"/>
    </source>
</evidence>
<evidence type="ECO:0000313" key="1">
    <source>
        <dbReference type="EMBL" id="GGA05352.1"/>
    </source>
</evidence>
<gene>
    <name evidence="1" type="ORF">GCM10019071_40060</name>
</gene>
<comment type="caution">
    <text evidence="1">The sequence shown here is derived from an EMBL/GenBank/DDBJ whole genome shotgun (WGS) entry which is preliminary data.</text>
</comment>
<proteinExistence type="predicted"/>
<dbReference type="Proteomes" id="UP000628109">
    <property type="component" value="Unassembled WGS sequence"/>
</dbReference>
<protein>
    <submittedName>
        <fullName evidence="1">Uncharacterized protein</fullName>
    </submittedName>
</protein>
<dbReference type="EMBL" id="BMDU01000012">
    <property type="protein sequence ID" value="GGA05352.1"/>
    <property type="molecule type" value="Genomic_DNA"/>
</dbReference>
<accession>A0ABQ1FCT6</accession>
<reference evidence="2" key="1">
    <citation type="journal article" date="2019" name="Int. J. Syst. Evol. Microbiol.">
        <title>The Global Catalogue of Microorganisms (GCM) 10K type strain sequencing project: providing services to taxonomists for standard genome sequencing and annotation.</title>
        <authorList>
            <consortium name="The Broad Institute Genomics Platform"/>
            <consortium name="The Broad Institute Genome Sequencing Center for Infectious Disease"/>
            <person name="Wu L."/>
            <person name="Ma J."/>
        </authorList>
    </citation>
    <scope>NUCLEOTIDE SEQUENCE [LARGE SCALE GENOMIC DNA]</scope>
    <source>
        <strain evidence="2">CCM 7327</strain>
    </source>
</reference>
<keyword evidence="2" id="KW-1185">Reference proteome</keyword>